<dbReference type="InterPro" id="IPR001034">
    <property type="entry name" value="DeoR_HTH"/>
</dbReference>
<accession>A0A7S7NW97</accession>
<dbReference type="InterPro" id="IPR014036">
    <property type="entry name" value="DeoR-like_C"/>
</dbReference>
<dbReference type="KEGG" id="pfer:IRI77_13595"/>
<dbReference type="Gene3D" id="1.10.10.10">
    <property type="entry name" value="Winged helix-like DNA-binding domain superfamily/Winged helix DNA-binding domain"/>
    <property type="match status" value="1"/>
</dbReference>
<dbReference type="RefSeq" id="WP_194452591.1">
    <property type="nucleotide sequence ID" value="NZ_CP063849.1"/>
</dbReference>
<sequence>MPKSIQSEDVLSRGPRLLTEERRRKILEILEAEERVTVEDLVQRFGVSSVTVRGDLDSLAKSGSLIRSHGGAIKRIDPRTDYPIAFKETLHSAEKARIGQAAAELIRPGQIIILDSGTTTAEIARRLKHLKVRPVTVITNALNSAMELSSSPELSVVMLGGILRPMSFSLVGPQAEQTLRDLNADQLFLGVDALDPELGLSTPDILEAQLNALMIKVAREVTVVADSSKLRRRSLSVICKVNLIHRLITDTGADPQVVEALREQGLEVLTV</sequence>
<evidence type="ECO:0000313" key="5">
    <source>
        <dbReference type="Proteomes" id="UP000593892"/>
    </source>
</evidence>
<name>A0A7S7NW97_PALFE</name>
<dbReference type="SUPFAM" id="SSF100950">
    <property type="entry name" value="NagB/RpiA/CoA transferase-like"/>
    <property type="match status" value="1"/>
</dbReference>
<dbReference type="Gene3D" id="3.40.50.1360">
    <property type="match status" value="1"/>
</dbReference>
<dbReference type="Pfam" id="PF00455">
    <property type="entry name" value="DeoRC"/>
    <property type="match status" value="1"/>
</dbReference>
<protein>
    <submittedName>
        <fullName evidence="4">DeoR/GlpR transcriptional regulator</fullName>
    </submittedName>
</protein>
<dbReference type="AlphaFoldDB" id="A0A7S7NW97"/>
<keyword evidence="2" id="KW-0804">Transcription</keyword>
<dbReference type="SMART" id="SM01134">
    <property type="entry name" value="DeoRC"/>
    <property type="match status" value="1"/>
</dbReference>
<dbReference type="PROSITE" id="PS51000">
    <property type="entry name" value="HTH_DEOR_2"/>
    <property type="match status" value="1"/>
</dbReference>
<dbReference type="PRINTS" id="PR00037">
    <property type="entry name" value="HTHLACR"/>
</dbReference>
<dbReference type="InterPro" id="IPR036388">
    <property type="entry name" value="WH-like_DNA-bd_sf"/>
</dbReference>
<gene>
    <name evidence="4" type="ORF">IRI77_13595</name>
</gene>
<dbReference type="PANTHER" id="PTHR30363">
    <property type="entry name" value="HTH-TYPE TRANSCRIPTIONAL REGULATOR SRLR-RELATED"/>
    <property type="match status" value="1"/>
</dbReference>
<dbReference type="PANTHER" id="PTHR30363:SF44">
    <property type="entry name" value="AGA OPERON TRANSCRIPTIONAL REPRESSOR-RELATED"/>
    <property type="match status" value="1"/>
</dbReference>
<evidence type="ECO:0000256" key="1">
    <source>
        <dbReference type="ARBA" id="ARBA00023015"/>
    </source>
</evidence>
<proteinExistence type="predicted"/>
<evidence type="ECO:0000256" key="2">
    <source>
        <dbReference type="ARBA" id="ARBA00023163"/>
    </source>
</evidence>
<dbReference type="Proteomes" id="UP000593892">
    <property type="component" value="Chromosome"/>
</dbReference>
<keyword evidence="1" id="KW-0805">Transcription regulation</keyword>
<evidence type="ECO:0000313" key="4">
    <source>
        <dbReference type="EMBL" id="QOY90934.1"/>
    </source>
</evidence>
<dbReference type="EMBL" id="CP063849">
    <property type="protein sequence ID" value="QOY90934.1"/>
    <property type="molecule type" value="Genomic_DNA"/>
</dbReference>
<organism evidence="4 5">
    <name type="scientific">Paludibaculum fermentans</name>
    <dbReference type="NCBI Taxonomy" id="1473598"/>
    <lineage>
        <taxon>Bacteria</taxon>
        <taxon>Pseudomonadati</taxon>
        <taxon>Acidobacteriota</taxon>
        <taxon>Terriglobia</taxon>
        <taxon>Bryobacterales</taxon>
        <taxon>Bryobacteraceae</taxon>
        <taxon>Paludibaculum</taxon>
    </lineage>
</organism>
<evidence type="ECO:0000259" key="3">
    <source>
        <dbReference type="PROSITE" id="PS51000"/>
    </source>
</evidence>
<dbReference type="GO" id="GO:0003700">
    <property type="term" value="F:DNA-binding transcription factor activity"/>
    <property type="evidence" value="ECO:0007669"/>
    <property type="project" value="InterPro"/>
</dbReference>
<dbReference type="Pfam" id="PF08220">
    <property type="entry name" value="HTH_DeoR"/>
    <property type="match status" value="1"/>
</dbReference>
<dbReference type="InterPro" id="IPR037171">
    <property type="entry name" value="NagB/RpiA_transferase-like"/>
</dbReference>
<dbReference type="InterPro" id="IPR050313">
    <property type="entry name" value="Carb_Metab_HTH_regulators"/>
</dbReference>
<reference evidence="4 5" key="1">
    <citation type="submission" date="2020-10" db="EMBL/GenBank/DDBJ databases">
        <title>Complete genome sequence of Paludibaculum fermentans P105T, a facultatively anaerobic acidobacterium capable of dissimilatory Fe(III) reduction.</title>
        <authorList>
            <person name="Dedysh S.N."/>
            <person name="Beletsky A.V."/>
            <person name="Kulichevskaya I.S."/>
            <person name="Mardanov A.V."/>
            <person name="Ravin N.V."/>
        </authorList>
    </citation>
    <scope>NUCLEOTIDE SEQUENCE [LARGE SCALE GENOMIC DNA]</scope>
    <source>
        <strain evidence="4 5">P105</strain>
    </source>
</reference>
<feature type="domain" description="HTH deoR-type" evidence="3">
    <location>
        <begin position="19"/>
        <end position="74"/>
    </location>
</feature>
<keyword evidence="5" id="KW-1185">Reference proteome</keyword>
<dbReference type="SUPFAM" id="SSF46785">
    <property type="entry name" value="Winged helix' DNA-binding domain"/>
    <property type="match status" value="1"/>
</dbReference>
<dbReference type="SMART" id="SM00420">
    <property type="entry name" value="HTH_DEOR"/>
    <property type="match status" value="1"/>
</dbReference>
<dbReference type="InterPro" id="IPR036390">
    <property type="entry name" value="WH_DNA-bd_sf"/>
</dbReference>